<evidence type="ECO:0000256" key="1">
    <source>
        <dbReference type="SAM" id="MobiDB-lite"/>
    </source>
</evidence>
<evidence type="ECO:0000313" key="3">
    <source>
        <dbReference type="EMBL" id="CAB4205298.1"/>
    </source>
</evidence>
<feature type="compositionally biased region" description="Polar residues" evidence="1">
    <location>
        <begin position="1"/>
        <end position="15"/>
    </location>
</feature>
<accession>A0A6J5RF23</accession>
<gene>
    <name evidence="2" type="ORF">UFOVP1287_53</name>
    <name evidence="3" type="ORF">UFOVP1408_60</name>
</gene>
<dbReference type="EMBL" id="LR797355">
    <property type="protein sequence ID" value="CAB4205298.1"/>
    <property type="molecule type" value="Genomic_DNA"/>
</dbReference>
<feature type="region of interest" description="Disordered" evidence="1">
    <location>
        <begin position="1"/>
        <end position="23"/>
    </location>
</feature>
<name>A0A6J5RF23_9CAUD</name>
<evidence type="ECO:0000313" key="2">
    <source>
        <dbReference type="EMBL" id="CAB4196120.1"/>
    </source>
</evidence>
<reference evidence="2" key="1">
    <citation type="submission" date="2020-05" db="EMBL/GenBank/DDBJ databases">
        <authorList>
            <person name="Chiriac C."/>
            <person name="Salcher M."/>
            <person name="Ghai R."/>
            <person name="Kavagutti S V."/>
        </authorList>
    </citation>
    <scope>NUCLEOTIDE SEQUENCE</scope>
</reference>
<proteinExistence type="predicted"/>
<sequence length="311" mass="33783">MSSIPDSTTTRSTTDLPEWQQPFNRRYMQESFDYYMPGSTWEPFRGPGSPGGLKGGALRQYDGPDRTILGFNDQEQAAQNAQQQYLSSAPPPGMDMGQVNQFASDTLSGQYLSPDSNPYIKALYESSAGDVTKQYQNGIAPQQAANAAMAGAYGGSASANEQVKNQYGLGQNLSQLASQIYGTNYSNERQNQMQMAQFMPQLGQYVDQHAQFNENFNLNRLDRMNALGANRRQLEQQQQDVGYENQMTRWEYPYKAMMQWGQMLGTGGGGGSSGAVTAPNPNATNAAATYGGLGIAGAGTIFNGYNGYNGG</sequence>
<organism evidence="2">
    <name type="scientific">uncultured Caudovirales phage</name>
    <dbReference type="NCBI Taxonomy" id="2100421"/>
    <lineage>
        <taxon>Viruses</taxon>
        <taxon>Duplodnaviria</taxon>
        <taxon>Heunggongvirae</taxon>
        <taxon>Uroviricota</taxon>
        <taxon>Caudoviricetes</taxon>
        <taxon>Peduoviridae</taxon>
        <taxon>Maltschvirus</taxon>
        <taxon>Maltschvirus maltsch</taxon>
    </lineage>
</organism>
<feature type="region of interest" description="Disordered" evidence="1">
    <location>
        <begin position="78"/>
        <end position="98"/>
    </location>
</feature>
<protein>
    <submittedName>
        <fullName evidence="2">Uncharacterized protein</fullName>
    </submittedName>
</protein>
<dbReference type="EMBL" id="LR797239">
    <property type="protein sequence ID" value="CAB4196120.1"/>
    <property type="molecule type" value="Genomic_DNA"/>
</dbReference>